<feature type="compositionally biased region" description="Basic and acidic residues" evidence="1">
    <location>
        <begin position="116"/>
        <end position="131"/>
    </location>
</feature>
<proteinExistence type="predicted"/>
<dbReference type="Proteomes" id="UP000244005">
    <property type="component" value="Unassembled WGS sequence"/>
</dbReference>
<dbReference type="AlphaFoldDB" id="A0A2R6WTT5"/>
<keyword evidence="2" id="KW-0732">Signal</keyword>
<reference evidence="4" key="1">
    <citation type="journal article" date="2017" name="Cell">
        <title>Insights into land plant evolution garnered from the Marchantia polymorpha genome.</title>
        <authorList>
            <person name="Bowman J.L."/>
            <person name="Kohchi T."/>
            <person name="Yamato K.T."/>
            <person name="Jenkins J."/>
            <person name="Shu S."/>
            <person name="Ishizaki K."/>
            <person name="Yamaoka S."/>
            <person name="Nishihama R."/>
            <person name="Nakamura Y."/>
            <person name="Berger F."/>
            <person name="Adam C."/>
            <person name="Aki S.S."/>
            <person name="Althoff F."/>
            <person name="Araki T."/>
            <person name="Arteaga-Vazquez M.A."/>
            <person name="Balasubrmanian S."/>
            <person name="Barry K."/>
            <person name="Bauer D."/>
            <person name="Boehm C.R."/>
            <person name="Briginshaw L."/>
            <person name="Caballero-Perez J."/>
            <person name="Catarino B."/>
            <person name="Chen F."/>
            <person name="Chiyoda S."/>
            <person name="Chovatia M."/>
            <person name="Davies K.M."/>
            <person name="Delmans M."/>
            <person name="Demura T."/>
            <person name="Dierschke T."/>
            <person name="Dolan L."/>
            <person name="Dorantes-Acosta A.E."/>
            <person name="Eklund D.M."/>
            <person name="Florent S.N."/>
            <person name="Flores-Sandoval E."/>
            <person name="Fujiyama A."/>
            <person name="Fukuzawa H."/>
            <person name="Galik B."/>
            <person name="Grimanelli D."/>
            <person name="Grimwood J."/>
            <person name="Grossniklaus U."/>
            <person name="Hamada T."/>
            <person name="Haseloff J."/>
            <person name="Hetherington A.J."/>
            <person name="Higo A."/>
            <person name="Hirakawa Y."/>
            <person name="Hundley H.N."/>
            <person name="Ikeda Y."/>
            <person name="Inoue K."/>
            <person name="Inoue S.I."/>
            <person name="Ishida S."/>
            <person name="Jia Q."/>
            <person name="Kakita M."/>
            <person name="Kanazawa T."/>
            <person name="Kawai Y."/>
            <person name="Kawashima T."/>
            <person name="Kennedy M."/>
            <person name="Kinose K."/>
            <person name="Kinoshita T."/>
            <person name="Kohara Y."/>
            <person name="Koide E."/>
            <person name="Komatsu K."/>
            <person name="Kopischke S."/>
            <person name="Kubo M."/>
            <person name="Kyozuka J."/>
            <person name="Lagercrantz U."/>
            <person name="Lin S.S."/>
            <person name="Lindquist E."/>
            <person name="Lipzen A.M."/>
            <person name="Lu C.W."/>
            <person name="De Luna E."/>
            <person name="Martienssen R.A."/>
            <person name="Minamino N."/>
            <person name="Mizutani M."/>
            <person name="Mizutani M."/>
            <person name="Mochizuki N."/>
            <person name="Monte I."/>
            <person name="Mosher R."/>
            <person name="Nagasaki H."/>
            <person name="Nakagami H."/>
            <person name="Naramoto S."/>
            <person name="Nishitani K."/>
            <person name="Ohtani M."/>
            <person name="Okamoto T."/>
            <person name="Okumura M."/>
            <person name="Phillips J."/>
            <person name="Pollak B."/>
            <person name="Reinders A."/>
            <person name="Rovekamp M."/>
            <person name="Sano R."/>
            <person name="Sawa S."/>
            <person name="Schmid M.W."/>
            <person name="Shirakawa M."/>
            <person name="Solano R."/>
            <person name="Spunde A."/>
            <person name="Suetsugu N."/>
            <person name="Sugano S."/>
            <person name="Sugiyama A."/>
            <person name="Sun R."/>
            <person name="Suzuki Y."/>
            <person name="Takenaka M."/>
            <person name="Takezawa D."/>
            <person name="Tomogane H."/>
            <person name="Tsuzuki M."/>
            <person name="Ueda T."/>
            <person name="Umeda M."/>
            <person name="Ward J.M."/>
            <person name="Watanabe Y."/>
            <person name="Yazaki K."/>
            <person name="Yokoyama R."/>
            <person name="Yoshitake Y."/>
            <person name="Yotsui I."/>
            <person name="Zachgo S."/>
            <person name="Schmutz J."/>
        </authorList>
    </citation>
    <scope>NUCLEOTIDE SEQUENCE [LARGE SCALE GENOMIC DNA]</scope>
    <source>
        <strain evidence="4">Tak-1</strain>
    </source>
</reference>
<feature type="signal peptide" evidence="2">
    <location>
        <begin position="1"/>
        <end position="21"/>
    </location>
</feature>
<sequence length="171" mass="18266">MRTRRCCWLCRCCCWCCCCCTQSQLLAADGGESGSAQRRDLANCVVASGGGPPKGGAREGRFSATTFDEARGNRESVPSASRGVGTHVRSIGSLRFRGQTKEYMSMRPFVACAGDKPSRTLTDRARNEKKPSASSSSPCHCALAQSLPLCSSLLFEPLGPRGPHSPCFSHA</sequence>
<evidence type="ECO:0008006" key="5">
    <source>
        <dbReference type="Google" id="ProtNLM"/>
    </source>
</evidence>
<dbReference type="EMBL" id="KZ772730">
    <property type="protein sequence ID" value="PTQ37239.1"/>
    <property type="molecule type" value="Genomic_DNA"/>
</dbReference>
<accession>A0A2R6WTT5</accession>
<feature type="region of interest" description="Disordered" evidence="1">
    <location>
        <begin position="114"/>
        <end position="139"/>
    </location>
</feature>
<evidence type="ECO:0000313" key="3">
    <source>
        <dbReference type="EMBL" id="PTQ37239.1"/>
    </source>
</evidence>
<organism evidence="3 4">
    <name type="scientific">Marchantia polymorpha</name>
    <name type="common">Common liverwort</name>
    <name type="synonym">Marchantia aquatica</name>
    <dbReference type="NCBI Taxonomy" id="3197"/>
    <lineage>
        <taxon>Eukaryota</taxon>
        <taxon>Viridiplantae</taxon>
        <taxon>Streptophyta</taxon>
        <taxon>Embryophyta</taxon>
        <taxon>Marchantiophyta</taxon>
        <taxon>Marchantiopsida</taxon>
        <taxon>Marchantiidae</taxon>
        <taxon>Marchantiales</taxon>
        <taxon>Marchantiaceae</taxon>
        <taxon>Marchantia</taxon>
    </lineage>
</organism>
<protein>
    <recommendedName>
        <fullName evidence="5">Secreted protein</fullName>
    </recommendedName>
</protein>
<dbReference type="Gramene" id="Mp5g20510.1">
    <property type="protein sequence ID" value="Mp5g20510.1.cds1"/>
    <property type="gene ID" value="Mp5g20510"/>
</dbReference>
<gene>
    <name evidence="3" type="ORF">MARPO_0058s0029</name>
</gene>
<feature type="chain" id="PRO_5015307192" description="Secreted protein" evidence="2">
    <location>
        <begin position="22"/>
        <end position="171"/>
    </location>
</feature>
<evidence type="ECO:0000256" key="2">
    <source>
        <dbReference type="SAM" id="SignalP"/>
    </source>
</evidence>
<keyword evidence="4" id="KW-1185">Reference proteome</keyword>
<name>A0A2R6WTT5_MARPO</name>
<evidence type="ECO:0000256" key="1">
    <source>
        <dbReference type="SAM" id="MobiDB-lite"/>
    </source>
</evidence>
<evidence type="ECO:0000313" key="4">
    <source>
        <dbReference type="Proteomes" id="UP000244005"/>
    </source>
</evidence>